<dbReference type="PANTHER" id="PTHR12598:SF0">
    <property type="entry name" value="COPPER HOMEOSTASIS PROTEIN CUTC HOMOLOG"/>
    <property type="match status" value="1"/>
</dbReference>
<evidence type="ECO:0000256" key="3">
    <source>
        <dbReference type="SAM" id="MobiDB-lite"/>
    </source>
</evidence>
<sequence>MAATPGAVAPRGPVRLEIAVQDVDGATAAVAHGAERLEVCQALAVGGLTPSLGLVEHAAGLGVPVRPLLRPRAGGFRVSSGERQVMRRDVELLASAGAEALVVGALAERSDGAPGLDVPALTTLAEAAAGRPVIVHRCVDVLLGAGAAPEELVEQLIACGAAGVLTSGGAADALAGSATLTRLVRAAAGRLEIVAGGGVRPEGLATLVAAGVDAVHLSASGPQSAGPAGPGGGEEAFATTDAQQVRAARAALDAAPSGAEPDADPGAAPSSAR</sequence>
<dbReference type="InterPro" id="IPR005627">
    <property type="entry name" value="CutC-like"/>
</dbReference>
<dbReference type="EMBL" id="BAAAYG010000009">
    <property type="protein sequence ID" value="GAA3286743.1"/>
    <property type="molecule type" value="Genomic_DNA"/>
</dbReference>
<dbReference type="HAMAP" id="MF_00795">
    <property type="entry name" value="CutC"/>
    <property type="match status" value="1"/>
</dbReference>
<feature type="compositionally biased region" description="Low complexity" evidence="3">
    <location>
        <begin position="238"/>
        <end position="273"/>
    </location>
</feature>
<dbReference type="Gene3D" id="3.20.20.380">
    <property type="entry name" value="Copper homeostasis (CutC) domain"/>
    <property type="match status" value="1"/>
</dbReference>
<dbReference type="RefSeq" id="WP_344721301.1">
    <property type="nucleotide sequence ID" value="NZ_BAAAYG010000009.1"/>
</dbReference>
<reference evidence="5" key="1">
    <citation type="journal article" date="2019" name="Int. J. Syst. Evol. Microbiol.">
        <title>The Global Catalogue of Microorganisms (GCM) 10K type strain sequencing project: providing services to taxonomists for standard genome sequencing and annotation.</title>
        <authorList>
            <consortium name="The Broad Institute Genomics Platform"/>
            <consortium name="The Broad Institute Genome Sequencing Center for Infectious Disease"/>
            <person name="Wu L."/>
            <person name="Ma J."/>
        </authorList>
    </citation>
    <scope>NUCLEOTIDE SEQUENCE [LARGE SCALE GENOMIC DNA]</scope>
    <source>
        <strain evidence="5">JCM 11483</strain>
    </source>
</reference>
<dbReference type="SUPFAM" id="SSF110395">
    <property type="entry name" value="CutC-like"/>
    <property type="match status" value="1"/>
</dbReference>
<evidence type="ECO:0000256" key="1">
    <source>
        <dbReference type="ARBA" id="ARBA00007768"/>
    </source>
</evidence>
<dbReference type="PANTHER" id="PTHR12598">
    <property type="entry name" value="COPPER HOMEOSTASIS PROTEIN CUTC"/>
    <property type="match status" value="1"/>
</dbReference>
<dbReference type="Proteomes" id="UP001501736">
    <property type="component" value="Unassembled WGS sequence"/>
</dbReference>
<name>A0ABP6RG05_9MICC</name>
<comment type="caution">
    <text evidence="2">Once thought to be involved in copper homeostasis, experiments in E.coli have shown this is not the case.</text>
</comment>
<gene>
    <name evidence="2" type="primary">cutC</name>
    <name evidence="4" type="ORF">GCM10020260_22060</name>
</gene>
<comment type="subcellular location">
    <subcellularLocation>
        <location evidence="2">Cytoplasm</location>
    </subcellularLocation>
</comment>
<comment type="caution">
    <text evidence="4">The sequence shown here is derived from an EMBL/GenBank/DDBJ whole genome shotgun (WGS) entry which is preliminary data.</text>
</comment>
<keyword evidence="5" id="KW-1185">Reference proteome</keyword>
<dbReference type="InterPro" id="IPR036822">
    <property type="entry name" value="CutC-like_dom_sf"/>
</dbReference>
<dbReference type="Pfam" id="PF03932">
    <property type="entry name" value="CutC"/>
    <property type="match status" value="1"/>
</dbReference>
<accession>A0ABP6RG05</accession>
<evidence type="ECO:0000256" key="2">
    <source>
        <dbReference type="HAMAP-Rule" id="MF_00795"/>
    </source>
</evidence>
<evidence type="ECO:0000313" key="5">
    <source>
        <dbReference type="Proteomes" id="UP001501736"/>
    </source>
</evidence>
<feature type="region of interest" description="Disordered" evidence="3">
    <location>
        <begin position="220"/>
        <end position="273"/>
    </location>
</feature>
<comment type="similarity">
    <text evidence="1 2">Belongs to the CutC family.</text>
</comment>
<organism evidence="4 5">
    <name type="scientific">Nesterenkonia halobia</name>
    <dbReference type="NCBI Taxonomy" id="37922"/>
    <lineage>
        <taxon>Bacteria</taxon>
        <taxon>Bacillati</taxon>
        <taxon>Actinomycetota</taxon>
        <taxon>Actinomycetes</taxon>
        <taxon>Micrococcales</taxon>
        <taxon>Micrococcaceae</taxon>
        <taxon>Nesterenkonia</taxon>
    </lineage>
</organism>
<protein>
    <recommendedName>
        <fullName evidence="2">PF03932 family protein CutC</fullName>
    </recommendedName>
</protein>
<evidence type="ECO:0000313" key="4">
    <source>
        <dbReference type="EMBL" id="GAA3286743.1"/>
    </source>
</evidence>
<proteinExistence type="inferred from homology"/>
<keyword evidence="2" id="KW-0963">Cytoplasm</keyword>